<evidence type="ECO:0000256" key="1">
    <source>
        <dbReference type="ARBA" id="ARBA00004611"/>
    </source>
</evidence>
<dbReference type="RefSeq" id="XP_025782951.1">
    <property type="nucleotide sequence ID" value="XM_025927166.1"/>
</dbReference>
<dbReference type="Proteomes" id="UP000515131">
    <property type="component" value="Unplaced"/>
</dbReference>
<gene>
    <name evidence="16" type="primary">DRC1</name>
</gene>
<feature type="compositionally biased region" description="Basic and acidic residues" evidence="12">
    <location>
        <begin position="54"/>
        <end position="80"/>
    </location>
</feature>
<dbReference type="GO" id="GO:0060285">
    <property type="term" value="P:cilium-dependent cell motility"/>
    <property type="evidence" value="ECO:0007669"/>
    <property type="project" value="TreeGrafter"/>
</dbReference>
<evidence type="ECO:0000256" key="6">
    <source>
        <dbReference type="ARBA" id="ARBA00023069"/>
    </source>
</evidence>
<dbReference type="KEGG" id="pcoo:112864097"/>
<evidence type="ECO:0000256" key="9">
    <source>
        <dbReference type="ARBA" id="ARBA00046115"/>
    </source>
</evidence>
<evidence type="ECO:0000256" key="8">
    <source>
        <dbReference type="ARBA" id="ARBA00031554"/>
    </source>
</evidence>
<accession>A0A6P6I4A5</accession>
<comment type="subunit">
    <text evidence="10">Component of the nexin-dynein regulatory complex (N-DRC). Interacts with CCDC65/DRC2, DRC3, GAS8/DRC4 and TCTE1/DRC5.</text>
</comment>
<comment type="function">
    <text evidence="9">Component of the nexin-dynein regulatory complex (N-DRC) a key regulator of ciliary/flagellar motility which maintains the alignment and integrity of the distal axoneme and regulates microtubule sliding in motile axonemes. Plays a critical role in the assembly of N-DRC and also stabilizes the assembly of multiple inner dynein arms and radial spokes. Coassembles with CCDC65/DRC2 to form a central scaffold needed for assembly of the N-DRC and its attachment to the outer doublet microtubules.</text>
</comment>
<dbReference type="InterPro" id="IPR029440">
    <property type="entry name" value="DRC1_C"/>
</dbReference>
<feature type="coiled-coil region" evidence="11">
    <location>
        <begin position="260"/>
        <end position="358"/>
    </location>
</feature>
<feature type="region of interest" description="Disordered" evidence="12">
    <location>
        <begin position="54"/>
        <end position="84"/>
    </location>
</feature>
<sequence>MNPPGPLGALEKEEEHSSTPILGPSIHSDNPQERIQARRLRIAARLEARRREALGEYLDGKKESEEDQSKSYKQKEESRLPEVGPQLGWRGEHVCIRRLEKLENEVKTSQDKFDEITMKWEEGKRKRIPQDLWDMLNTQQVHCAGLIGDKNKLISELQQELKTKDDQYVKDLKKQSDDICLLLERMEEQVKNVMKTFRQELNSIEKAFEAERRELLTSNKKKWERALQAHNAKELEYLLSRIKKVEDYEKQLNKQRVWDCEEYNTIKIKLEQDVQILEQQLQQMKATYQLNQEKLEYNFQVLKKRDEESVVIKSQQKRKISRLHDILNNLRSKYTRQIRQFEEENQSLTSDYIRLVTQFKELQKAMRHFALLDDKRFREIWLMNEEEAKDLISKAFDVDRIIHTQHLGLPWTAPDFWFLRNVGPISQQQQRSATQILEEVLIQTEEEGMEEVTSETESYLDLPKQVSMKTTRKILMLLCDESGFLIESKLLSLLRPLEKSECYLLKLDAIFSALGIESEDDLYKLVNFFLKYRVHHSPSSQVIHPGAFLQISPWNLSLPQERTSPMSALDPGEQTDLERQKEGSLVGGEPEEKEVPPSPMLIHPNDVLKILEAFVMGLRKPRDPPAPVKVVKYVRDTSKDSAYWEALATVLPYATQNLWDALYTALEKYHLVLTQRAKLLIENNSLEKQNTELQMLLQQYLDSKINSELHVPPTQVLRAPTK</sequence>
<evidence type="ECO:0000259" key="13">
    <source>
        <dbReference type="Pfam" id="PF14772"/>
    </source>
</evidence>
<evidence type="ECO:0000256" key="12">
    <source>
        <dbReference type="SAM" id="MobiDB-lite"/>
    </source>
</evidence>
<keyword evidence="6" id="KW-0969">Cilium</keyword>
<keyword evidence="15" id="KW-1185">Reference proteome</keyword>
<feature type="coiled-coil region" evidence="11">
    <location>
        <begin position="676"/>
        <end position="703"/>
    </location>
</feature>
<organism evidence="15 16">
    <name type="scientific">Puma concolor</name>
    <name type="common">Mountain lion</name>
    <name type="synonym">Felis concolor</name>
    <dbReference type="NCBI Taxonomy" id="9696"/>
    <lineage>
        <taxon>Eukaryota</taxon>
        <taxon>Metazoa</taxon>
        <taxon>Chordata</taxon>
        <taxon>Craniata</taxon>
        <taxon>Vertebrata</taxon>
        <taxon>Euteleostomi</taxon>
        <taxon>Mammalia</taxon>
        <taxon>Eutheria</taxon>
        <taxon>Laurasiatheria</taxon>
        <taxon>Carnivora</taxon>
        <taxon>Feliformia</taxon>
        <taxon>Felidae</taxon>
        <taxon>Felinae</taxon>
        <taxon>Puma</taxon>
    </lineage>
</organism>
<feature type="coiled-coil region" evidence="11">
    <location>
        <begin position="169"/>
        <end position="233"/>
    </location>
</feature>
<keyword evidence="7" id="KW-0966">Cell projection</keyword>
<feature type="region of interest" description="Disordered" evidence="12">
    <location>
        <begin position="562"/>
        <end position="599"/>
    </location>
</feature>
<evidence type="ECO:0000256" key="2">
    <source>
        <dbReference type="ARBA" id="ARBA00009688"/>
    </source>
</evidence>
<feature type="domain" description="Dynein regulatory complex protein 1/2 N-terminal" evidence="13">
    <location>
        <begin position="97"/>
        <end position="179"/>
    </location>
</feature>
<evidence type="ECO:0000259" key="14">
    <source>
        <dbReference type="Pfam" id="PF14775"/>
    </source>
</evidence>
<keyword evidence="4" id="KW-0282">Flagellum</keyword>
<comment type="similarity">
    <text evidence="2">Belongs to the DRC1 family.</text>
</comment>
<dbReference type="GO" id="GO:0005858">
    <property type="term" value="C:axonemal dynein complex"/>
    <property type="evidence" value="ECO:0007669"/>
    <property type="project" value="InterPro"/>
</dbReference>
<dbReference type="GO" id="GO:0070286">
    <property type="term" value="P:axonemal dynein complex assembly"/>
    <property type="evidence" value="ECO:0007669"/>
    <property type="project" value="InterPro"/>
</dbReference>
<dbReference type="InterPro" id="IPR039750">
    <property type="entry name" value="DRC1/DRC2"/>
</dbReference>
<comment type="subcellular location">
    <subcellularLocation>
        <location evidence="1">Cytoplasm</location>
        <location evidence="1">Cytoskeleton</location>
        <location evidence="1">Flagellum axoneme</location>
    </subcellularLocation>
</comment>
<dbReference type="PANTHER" id="PTHR21625:SF1">
    <property type="entry name" value="DYNEIN REGULATORY COMPLEX PROTEIN 1"/>
    <property type="match status" value="1"/>
</dbReference>
<dbReference type="PANTHER" id="PTHR21625">
    <property type="entry name" value="NYD-SP28 PROTEIN"/>
    <property type="match status" value="1"/>
</dbReference>
<reference evidence="16" key="1">
    <citation type="submission" date="2025-08" db="UniProtKB">
        <authorList>
            <consortium name="RefSeq"/>
        </authorList>
    </citation>
    <scope>IDENTIFICATION</scope>
    <source>
        <tissue evidence="16">Blood</tissue>
    </source>
</reference>
<dbReference type="GeneID" id="112864097"/>
<evidence type="ECO:0000256" key="7">
    <source>
        <dbReference type="ARBA" id="ARBA00023273"/>
    </source>
</evidence>
<name>A0A6P6I4A5_PUMCO</name>
<dbReference type="AlphaFoldDB" id="A0A6P6I4A5"/>
<dbReference type="GO" id="GO:0003352">
    <property type="term" value="P:regulation of cilium movement"/>
    <property type="evidence" value="ECO:0007669"/>
    <property type="project" value="TreeGrafter"/>
</dbReference>
<keyword evidence="5 11" id="KW-0175">Coiled coil</keyword>
<dbReference type="InterPro" id="IPR039505">
    <property type="entry name" value="DRC1/2_N"/>
</dbReference>
<evidence type="ECO:0000256" key="11">
    <source>
        <dbReference type="SAM" id="Coils"/>
    </source>
</evidence>
<evidence type="ECO:0000256" key="5">
    <source>
        <dbReference type="ARBA" id="ARBA00023054"/>
    </source>
</evidence>
<feature type="region of interest" description="Disordered" evidence="12">
    <location>
        <begin position="1"/>
        <end position="33"/>
    </location>
</feature>
<dbReference type="Pfam" id="PF14772">
    <property type="entry name" value="NYD-SP28"/>
    <property type="match status" value="1"/>
</dbReference>
<dbReference type="CTD" id="92749"/>
<evidence type="ECO:0000313" key="16">
    <source>
        <dbReference type="RefSeq" id="XP_025782951.1"/>
    </source>
</evidence>
<dbReference type="Pfam" id="PF14775">
    <property type="entry name" value="NYD-SP28_assoc"/>
    <property type="match status" value="1"/>
</dbReference>
<evidence type="ECO:0000256" key="4">
    <source>
        <dbReference type="ARBA" id="ARBA00022846"/>
    </source>
</evidence>
<evidence type="ECO:0000313" key="15">
    <source>
        <dbReference type="Proteomes" id="UP000515131"/>
    </source>
</evidence>
<evidence type="ECO:0000256" key="10">
    <source>
        <dbReference type="ARBA" id="ARBA00046545"/>
    </source>
</evidence>
<feature type="domain" description="Dynein regulatory complex protein 1 C-terminal" evidence="14">
    <location>
        <begin position="642"/>
        <end position="701"/>
    </location>
</feature>
<proteinExistence type="inferred from homology"/>
<protein>
    <recommendedName>
        <fullName evidence="3">Dynein regulatory complex protein 1</fullName>
    </recommendedName>
    <alternativeName>
        <fullName evidence="8">Coiled-coil domain-containing protein 164</fullName>
    </alternativeName>
</protein>
<evidence type="ECO:0000256" key="3">
    <source>
        <dbReference type="ARBA" id="ARBA00013815"/>
    </source>
</evidence>